<feature type="compositionally biased region" description="Low complexity" evidence="1">
    <location>
        <begin position="814"/>
        <end position="826"/>
    </location>
</feature>
<organism evidence="2 3">
    <name type="scientific">Volvox reticuliferus</name>
    <dbReference type="NCBI Taxonomy" id="1737510"/>
    <lineage>
        <taxon>Eukaryota</taxon>
        <taxon>Viridiplantae</taxon>
        <taxon>Chlorophyta</taxon>
        <taxon>core chlorophytes</taxon>
        <taxon>Chlorophyceae</taxon>
        <taxon>CS clade</taxon>
        <taxon>Chlamydomonadales</taxon>
        <taxon>Volvocaceae</taxon>
        <taxon>Volvox</taxon>
    </lineage>
</organism>
<feature type="compositionally biased region" description="Low complexity" evidence="1">
    <location>
        <begin position="455"/>
        <end position="464"/>
    </location>
</feature>
<feature type="region of interest" description="Disordered" evidence="1">
    <location>
        <begin position="288"/>
        <end position="312"/>
    </location>
</feature>
<evidence type="ECO:0000256" key="1">
    <source>
        <dbReference type="SAM" id="MobiDB-lite"/>
    </source>
</evidence>
<accession>A0A8J4LKY1</accession>
<feature type="region of interest" description="Disordered" evidence="1">
    <location>
        <begin position="1045"/>
        <end position="1101"/>
    </location>
</feature>
<evidence type="ECO:0000313" key="3">
    <source>
        <dbReference type="Proteomes" id="UP000722791"/>
    </source>
</evidence>
<comment type="caution">
    <text evidence="2">The sequence shown here is derived from an EMBL/GenBank/DDBJ whole genome shotgun (WGS) entry which is preliminary data.</text>
</comment>
<feature type="region of interest" description="Disordered" evidence="1">
    <location>
        <begin position="442"/>
        <end position="464"/>
    </location>
</feature>
<dbReference type="Proteomes" id="UP000722791">
    <property type="component" value="Unassembled WGS sequence"/>
</dbReference>
<feature type="region of interest" description="Disordered" evidence="1">
    <location>
        <begin position="875"/>
        <end position="907"/>
    </location>
</feature>
<name>A0A8J4LKY1_9CHLO</name>
<reference evidence="2" key="1">
    <citation type="journal article" date="2021" name="Proc. Natl. Acad. Sci. U.S.A.">
        <title>Three genomes in the algal genus Volvox reveal the fate of a haploid sex-determining region after a transition to homothallism.</title>
        <authorList>
            <person name="Yamamoto K."/>
            <person name="Hamaji T."/>
            <person name="Kawai-Toyooka H."/>
            <person name="Matsuzaki R."/>
            <person name="Takahashi F."/>
            <person name="Nishimura Y."/>
            <person name="Kawachi M."/>
            <person name="Noguchi H."/>
            <person name="Minakuchi Y."/>
            <person name="Umen J.G."/>
            <person name="Toyoda A."/>
            <person name="Nozaki H."/>
        </authorList>
    </citation>
    <scope>NUCLEOTIDE SEQUENCE</scope>
    <source>
        <strain evidence="2">NIES-3785</strain>
    </source>
</reference>
<sequence>MHNLLRFDAVKSQRQVTSTVKGASVQVCGLQRTSCLRGSNVPIGPRPVVCHAGESQDPQRVDKEDLDIQGGAESMDHGLNSQPPFNARWEHDFHPEKLAVPINESSAISGMEAGEAQLAWSPSPSLNPQDSHYSIDPKGWYECRLFDVLQGAHIDAQAASHFFSHLAVHDSWASPLTMDELLHTVRIADITGFTLPPVIVAQLHNLVQSSGPQASQSSADPMLAAYAYDLPALLDMLQGMEVTPSVAWTDYALHAWLTAVGSGAGGQLSAAHVRSVMTMLEAMYIPGTEPSVGPQTPLPSAPQSQGREPGAVPTLGSGAMGRGTTAMIATPSAGSVRGWLDACLTAMLDSGALRHAHQREDLYEMLPHLATAPSAAMVEQLYDEAWLTYYAPGGAASSEYIASMLWLIAASGAKLPPAVVQGELRALEGAILRIALNDSSTGGIGARGSDGGEGPSSSSGNTADIADPRAVAAAALKAAFALPSSPGASDRAASSSPPPPSSLKASAAPSPLESFKSPPLNGDPPPLQLPPPLLSRPGSGRRISPFGAYLALWAFHHYHYIPHATSARVVGPILLAAAVSAGGGGAGRGLEPRQRCRVVRAVLMCFGSVPPQLFAKHDWSSLFRGWEILGKGELLPLLQDAAALAHQRRRLRRRRGSDGVQEDGGAQLLPLSHLVAHVVQLAGWQRRLEHVGLSVAITSLAGLLAVLSDEVGDTAGHDAASESRTPPDTTFVAEARNDVEDVVAGEGSFMYSNDGDGGGGSVSAQDILASPFAQGLLANWLGLVLPEIQDAVKHLTGDWGNAGRAAGGGGGHRAGAAAAAATAPGGQKQHWDPSHQDPQSGRGLHGVGDGAVSGGAVWHSELSRPLGSVAVSAAAGPADAGHNSGTLSRRSLPGLPPPVTAETVLAQRPPPPLMATELTWMLMVLRNTAAALDPRCYPTLHRTLMWAMQRLGSRAGKCAVEPEAFAFVPGMLVQMDTLGWVDVPLEWAHAVVEYPDAEGAWFRRLPWHEAMRAVLGSGQLVKRARAEVLRYHGAEATVTIMMNSEASEPQQSREHQHPQQLPGDPPAEVLELDSDSGRDHVAAAAESPLSAGPRKPRPSKAAALLAAAQRLRSHLMGLMSARMAACGVMELRQVALTWQMYGMTYDKKVLEVLVGALAAALANGDRGNAAAVTALTLGAVHDAAARLEMICAAQQVGEEEIRCLFRPLRVYML</sequence>
<gene>
    <name evidence="2" type="ORF">Vretimale_5809</name>
</gene>
<feature type="compositionally biased region" description="Gly residues" evidence="1">
    <location>
        <begin position="442"/>
        <end position="454"/>
    </location>
</feature>
<feature type="region of interest" description="Disordered" evidence="1">
    <location>
        <begin position="487"/>
        <end position="536"/>
    </location>
</feature>
<feature type="region of interest" description="Disordered" evidence="1">
    <location>
        <begin position="806"/>
        <end position="850"/>
    </location>
</feature>
<feature type="compositionally biased region" description="Low complexity" evidence="1">
    <location>
        <begin position="875"/>
        <end position="893"/>
    </location>
</feature>
<protein>
    <submittedName>
        <fullName evidence="2">Uncharacterized protein</fullName>
    </submittedName>
</protein>
<dbReference type="EMBL" id="BNCQ01000008">
    <property type="protein sequence ID" value="GIM00895.1"/>
    <property type="molecule type" value="Genomic_DNA"/>
</dbReference>
<feature type="compositionally biased region" description="Pro residues" evidence="1">
    <location>
        <begin position="521"/>
        <end position="534"/>
    </location>
</feature>
<proteinExistence type="predicted"/>
<feature type="compositionally biased region" description="Low complexity" evidence="1">
    <location>
        <begin position="502"/>
        <end position="511"/>
    </location>
</feature>
<dbReference type="AlphaFoldDB" id="A0A8J4LKY1"/>
<evidence type="ECO:0000313" key="2">
    <source>
        <dbReference type="EMBL" id="GIM00895.1"/>
    </source>
</evidence>